<feature type="compositionally biased region" description="Low complexity" evidence="5">
    <location>
        <begin position="21"/>
        <end position="38"/>
    </location>
</feature>
<name>A0A0F7SKS1_PHARH</name>
<dbReference type="GO" id="GO:0043007">
    <property type="term" value="P:maintenance of rDNA"/>
    <property type="evidence" value="ECO:0007669"/>
    <property type="project" value="TreeGrafter"/>
</dbReference>
<feature type="region of interest" description="Disordered" evidence="5">
    <location>
        <begin position="1"/>
        <end position="160"/>
    </location>
</feature>
<reference evidence="7" key="1">
    <citation type="submission" date="2014-08" db="EMBL/GenBank/DDBJ databases">
        <authorList>
            <person name="Sharma Rahul"/>
            <person name="Thines Marco"/>
        </authorList>
    </citation>
    <scope>NUCLEOTIDE SEQUENCE</scope>
</reference>
<dbReference type="PANTHER" id="PTHR28293:SF1">
    <property type="entry name" value="NUCLEAR RIM PROTEIN 1"/>
    <property type="match status" value="1"/>
</dbReference>
<dbReference type="AlphaFoldDB" id="A0A0F7SKS1"/>
<keyword evidence="4 6" id="KW-0472">Membrane</keyword>
<keyword evidence="3 6" id="KW-1133">Transmembrane helix</keyword>
<evidence type="ECO:0000256" key="6">
    <source>
        <dbReference type="SAM" id="Phobius"/>
    </source>
</evidence>
<evidence type="ECO:0000256" key="1">
    <source>
        <dbReference type="ARBA" id="ARBA00004127"/>
    </source>
</evidence>
<proteinExistence type="predicted"/>
<accession>A0A0F7SKS1</accession>
<dbReference type="Pfam" id="PF10332">
    <property type="entry name" value="DUF2418"/>
    <property type="match status" value="1"/>
</dbReference>
<feature type="transmembrane region" description="Helical" evidence="6">
    <location>
        <begin position="361"/>
        <end position="379"/>
    </location>
</feature>
<protein>
    <recommendedName>
        <fullName evidence="8">Nuclear rim protein 1</fullName>
    </recommendedName>
</protein>
<keyword evidence="2 6" id="KW-0812">Transmembrane</keyword>
<feature type="transmembrane region" description="Helical" evidence="6">
    <location>
        <begin position="248"/>
        <end position="269"/>
    </location>
</feature>
<comment type="subcellular location">
    <subcellularLocation>
        <location evidence="1">Endomembrane system</location>
        <topology evidence="1">Multi-pass membrane protein</topology>
    </subcellularLocation>
</comment>
<dbReference type="InterPro" id="IPR018819">
    <property type="entry name" value="Nur1/Mug154"/>
</dbReference>
<sequence>MQGTPTPSTRPKKRSLLSQAVGSPSTSSSTPVSTGTSPFIRSHHLPDTESPLRAYSSSSSLSSNSTSNSNQAHIPAVHASSPRCSSASAVQTPTRRPIFQPPTPASLTRGGSTVPFDFEGSRRAAKKALAKESPAARGSRDSVGGTPSGQKPKRFVRKRPLMDRIQDLPHDALNRIQASFPDFIRIARPLGLILTFFQFLLRAPLFSSSQYRKPNILRNRSIGDRPLGGRYDADLEPATGRSWGWGHWSTWLSILFFIVGALNAMYLFTRTRSYRMHLRTDPISSPNAKAVEEDEVMEDSEGISHLKSAQFTDPALYRAGLIWILKRLNPIPLLRFLISLPAASDTDKHQSQRRRRMVQQLDIWSPPDFNLQFFSTYTPPASLLLHLVTPYAPFSALLAAFTVNFTVYLLVAKYTEMVKDREVIHSEVMREYDQRFVYPSLFKQRKEIGVMTHQAEIVW</sequence>
<evidence type="ECO:0000256" key="4">
    <source>
        <dbReference type="ARBA" id="ARBA00023136"/>
    </source>
</evidence>
<evidence type="ECO:0000256" key="3">
    <source>
        <dbReference type="ARBA" id="ARBA00022989"/>
    </source>
</evidence>
<organism evidence="7">
    <name type="scientific">Phaffia rhodozyma</name>
    <name type="common">Yeast</name>
    <name type="synonym">Xanthophyllomyces dendrorhous</name>
    <dbReference type="NCBI Taxonomy" id="264483"/>
    <lineage>
        <taxon>Eukaryota</taxon>
        <taxon>Fungi</taxon>
        <taxon>Dikarya</taxon>
        <taxon>Basidiomycota</taxon>
        <taxon>Agaricomycotina</taxon>
        <taxon>Tremellomycetes</taxon>
        <taxon>Cystofilobasidiales</taxon>
        <taxon>Mrakiaceae</taxon>
        <taxon>Phaffia</taxon>
    </lineage>
</organism>
<dbReference type="GO" id="GO:0007096">
    <property type="term" value="P:regulation of exit from mitosis"/>
    <property type="evidence" value="ECO:0007669"/>
    <property type="project" value="TreeGrafter"/>
</dbReference>
<evidence type="ECO:0008006" key="8">
    <source>
        <dbReference type="Google" id="ProtNLM"/>
    </source>
</evidence>
<dbReference type="GO" id="GO:0012505">
    <property type="term" value="C:endomembrane system"/>
    <property type="evidence" value="ECO:0007669"/>
    <property type="project" value="UniProtKB-SubCell"/>
</dbReference>
<evidence type="ECO:0000256" key="2">
    <source>
        <dbReference type="ARBA" id="ARBA00022692"/>
    </source>
</evidence>
<evidence type="ECO:0000313" key="7">
    <source>
        <dbReference type="EMBL" id="CED82747.1"/>
    </source>
</evidence>
<feature type="compositionally biased region" description="Low complexity" evidence="5">
    <location>
        <begin position="56"/>
        <end position="70"/>
    </location>
</feature>
<dbReference type="EMBL" id="LN483142">
    <property type="protein sequence ID" value="CED82747.1"/>
    <property type="molecule type" value="Genomic_DNA"/>
</dbReference>
<feature type="transmembrane region" description="Helical" evidence="6">
    <location>
        <begin position="391"/>
        <end position="411"/>
    </location>
</feature>
<feature type="compositionally biased region" description="Polar residues" evidence="5">
    <location>
        <begin position="82"/>
        <end position="94"/>
    </location>
</feature>
<feature type="transmembrane region" description="Helical" evidence="6">
    <location>
        <begin position="183"/>
        <end position="201"/>
    </location>
</feature>
<dbReference type="PANTHER" id="PTHR28293">
    <property type="entry name" value="NUCLEAR RIM PROTEIN 1"/>
    <property type="match status" value="1"/>
</dbReference>
<evidence type="ECO:0000256" key="5">
    <source>
        <dbReference type="SAM" id="MobiDB-lite"/>
    </source>
</evidence>